<name>A0A2P6NSQ8_9EUKA</name>
<reference evidence="1 2" key="1">
    <citation type="journal article" date="2018" name="Genome Biol. Evol.">
        <title>Multiple Roots of Fruiting Body Formation in Amoebozoa.</title>
        <authorList>
            <person name="Hillmann F."/>
            <person name="Forbes G."/>
            <person name="Novohradska S."/>
            <person name="Ferling I."/>
            <person name="Riege K."/>
            <person name="Groth M."/>
            <person name="Westermann M."/>
            <person name="Marz M."/>
            <person name="Spaller T."/>
            <person name="Winckler T."/>
            <person name="Schaap P."/>
            <person name="Glockner G."/>
        </authorList>
    </citation>
    <scope>NUCLEOTIDE SEQUENCE [LARGE SCALE GENOMIC DNA]</scope>
    <source>
        <strain evidence="1 2">Jena</strain>
    </source>
</reference>
<evidence type="ECO:0000313" key="1">
    <source>
        <dbReference type="EMBL" id="PRP86918.1"/>
    </source>
</evidence>
<organism evidence="1 2">
    <name type="scientific">Planoprotostelium fungivorum</name>
    <dbReference type="NCBI Taxonomy" id="1890364"/>
    <lineage>
        <taxon>Eukaryota</taxon>
        <taxon>Amoebozoa</taxon>
        <taxon>Evosea</taxon>
        <taxon>Variosea</taxon>
        <taxon>Cavosteliida</taxon>
        <taxon>Cavosteliaceae</taxon>
        <taxon>Planoprotostelium</taxon>
    </lineage>
</organism>
<gene>
    <name evidence="1" type="ORF">PROFUN_03666</name>
</gene>
<accession>A0A2P6NSQ8</accession>
<proteinExistence type="predicted"/>
<sequence length="737" mass="86018">MMRFRERPLLISRRLIHTNNKGLRRALLFKQLQTHPKVYLLKQLLEHKGDGRYINERFDILRNLHSEGPTIPEHIYNSMFQELADAKKQMEAMDLLQMKTKKGGTISSFDWLCVAVASMRKDQAPEYLTSKINLEDLVSESQLQMYLELINDDDELNNFLRKRGDILSYSTVKRFADRERTGQYQRYQRILNHILDRKFEEIIRLTREGTEREIGSLLKTSGLRGSTDVHRLRFKVFVDAQLWEDSHAIDMEFPQVVEEVDDTTQRHYIQDHPKRYRSTAIHTALDHICMIPFDDTSTPTVPRNLEYSQGEMRDIEKLMRNHFADERTSVKHMMHKALIGDTESLYNQKYAGFHRRLFQNLIFFKNTSIRTDRLISSMQKEAGSTPFMTSSSIISEQLRYSCIDPIQADVTWRNHHLGEPPGNFSREMMRALARQPGNDMGKEQHILSAKLLDSMHLLQGVHILPEILSVVVKDGRYLTCVQSVQQAIKKQNKMHDHKWMGYNYCKGDTTKQMHFYRARIPGRKLMSTLRSVGKGFTKMDNLDGRHNMYGHHIRTKQFNESLFIKNDFKPKKAKFSLTFLRVFQLVNDVECWAQHLYMSSLRYALRWRVSLGSMRAFKNCKEWVVLGASMYHKCSGLKTESGSYLGDFENDCQKIIKNTNKPLNPYEDIIFPWNFKKTPYSIAPQFKRFNLSTKGTILAKCDVRKSGSGEATISEFCHGVFNAILSGCDKLRVNPNF</sequence>
<protein>
    <submittedName>
        <fullName evidence="1">Uncharacterized protein</fullName>
    </submittedName>
</protein>
<evidence type="ECO:0000313" key="2">
    <source>
        <dbReference type="Proteomes" id="UP000241769"/>
    </source>
</evidence>
<dbReference type="Proteomes" id="UP000241769">
    <property type="component" value="Unassembled WGS sequence"/>
</dbReference>
<keyword evidence="2" id="KW-1185">Reference proteome</keyword>
<comment type="caution">
    <text evidence="1">The sequence shown here is derived from an EMBL/GenBank/DDBJ whole genome shotgun (WGS) entry which is preliminary data.</text>
</comment>
<dbReference type="AlphaFoldDB" id="A0A2P6NSQ8"/>
<dbReference type="EMBL" id="MDYQ01000025">
    <property type="protein sequence ID" value="PRP86918.1"/>
    <property type="molecule type" value="Genomic_DNA"/>
</dbReference>
<dbReference type="InParanoid" id="A0A2P6NSQ8"/>